<evidence type="ECO:0000313" key="5">
    <source>
        <dbReference type="Proteomes" id="UP000694401"/>
    </source>
</evidence>
<dbReference type="Proteomes" id="UP000694401">
    <property type="component" value="Unassembled WGS sequence"/>
</dbReference>
<dbReference type="GO" id="GO:0033204">
    <property type="term" value="F:ribonuclease P RNA binding"/>
    <property type="evidence" value="ECO:0007669"/>
    <property type="project" value="TreeGrafter"/>
</dbReference>
<dbReference type="Gene3D" id="3.30.70.3250">
    <property type="entry name" value="Ribonuclease P, Pop5 subunit"/>
    <property type="match status" value="1"/>
</dbReference>
<proteinExistence type="inferred from homology"/>
<accession>A0A8D2PJY2</accession>
<reference evidence="4" key="2">
    <citation type="submission" date="2025-09" db="UniProtKB">
        <authorList>
            <consortium name="Ensembl"/>
        </authorList>
    </citation>
    <scope>IDENTIFICATION</scope>
</reference>
<sequence length="155" mass="16499">MCRVWPSGSRLPARQPPVRSRGSGGSGQCPWPGGFSRPQQCSGSARTGLGAVGAALPVDVLTYEEKTLSAILRVISSGLVKLWSALTLLGFYQNRRCAFRVLQVKPWGLGGFPQVSAMALSLPEPTAFSQKNGPDAKMSWFGNEVLFSAGVWACA</sequence>
<dbReference type="SUPFAM" id="SSF160350">
    <property type="entry name" value="Rnp2-like"/>
    <property type="match status" value="1"/>
</dbReference>
<evidence type="ECO:0000256" key="1">
    <source>
        <dbReference type="ARBA" id="ARBA00010800"/>
    </source>
</evidence>
<evidence type="ECO:0000256" key="2">
    <source>
        <dbReference type="ARBA" id="ARBA00022694"/>
    </source>
</evidence>
<evidence type="ECO:0000313" key="4">
    <source>
        <dbReference type="Ensembl" id="ENSZLMP00000012279.1"/>
    </source>
</evidence>
<evidence type="ECO:0000256" key="3">
    <source>
        <dbReference type="SAM" id="MobiDB-lite"/>
    </source>
</evidence>
<dbReference type="PANTHER" id="PTHR15441:SF1">
    <property type="entry name" value="RIBONUCLEASE P PROTEIN SUBUNIT P14"/>
    <property type="match status" value="1"/>
</dbReference>
<dbReference type="Ensembl" id="ENSZLMT00000012616.1">
    <property type="protein sequence ID" value="ENSZLMP00000012279.1"/>
    <property type="gene ID" value="ENSZLMG00000008558.1"/>
</dbReference>
<dbReference type="Pfam" id="PF01900">
    <property type="entry name" value="RNase_P_Rpp14"/>
    <property type="match status" value="1"/>
</dbReference>
<dbReference type="InterPro" id="IPR038085">
    <property type="entry name" value="Rnp2-like_sf"/>
</dbReference>
<dbReference type="GO" id="GO:0005730">
    <property type="term" value="C:nucleolus"/>
    <property type="evidence" value="ECO:0007669"/>
    <property type="project" value="TreeGrafter"/>
</dbReference>
<comment type="similarity">
    <text evidence="1">Belongs to the eukaryotic/archaeal RNase P protein component 2 family.</text>
</comment>
<dbReference type="GO" id="GO:0001682">
    <property type="term" value="P:tRNA 5'-leader removal"/>
    <property type="evidence" value="ECO:0007669"/>
    <property type="project" value="InterPro"/>
</dbReference>
<reference evidence="4" key="1">
    <citation type="submission" date="2025-08" db="UniProtKB">
        <authorList>
            <consortium name="Ensembl"/>
        </authorList>
    </citation>
    <scope>IDENTIFICATION</scope>
</reference>
<dbReference type="GO" id="GO:0030681">
    <property type="term" value="C:multimeric ribonuclease P complex"/>
    <property type="evidence" value="ECO:0007669"/>
    <property type="project" value="TreeGrafter"/>
</dbReference>
<dbReference type="PANTHER" id="PTHR15441">
    <property type="entry name" value="RIBONUCLEASE P PROTEIN SUBUNIT P14"/>
    <property type="match status" value="1"/>
</dbReference>
<dbReference type="InterPro" id="IPR002759">
    <property type="entry name" value="Pop5/Rpp14/Rnp2-like"/>
</dbReference>
<organism evidence="4 5">
    <name type="scientific">Zosterops lateralis melanops</name>
    <dbReference type="NCBI Taxonomy" id="1220523"/>
    <lineage>
        <taxon>Eukaryota</taxon>
        <taxon>Metazoa</taxon>
        <taxon>Chordata</taxon>
        <taxon>Craniata</taxon>
        <taxon>Vertebrata</taxon>
        <taxon>Euteleostomi</taxon>
        <taxon>Archelosauria</taxon>
        <taxon>Archosauria</taxon>
        <taxon>Dinosauria</taxon>
        <taxon>Saurischia</taxon>
        <taxon>Theropoda</taxon>
        <taxon>Coelurosauria</taxon>
        <taxon>Aves</taxon>
        <taxon>Neognathae</taxon>
        <taxon>Neoaves</taxon>
        <taxon>Telluraves</taxon>
        <taxon>Australaves</taxon>
        <taxon>Passeriformes</taxon>
        <taxon>Sylvioidea</taxon>
        <taxon>Zosteropidae</taxon>
        <taxon>Zosterops</taxon>
    </lineage>
</organism>
<dbReference type="AlphaFoldDB" id="A0A8D2PJY2"/>
<protein>
    <submittedName>
        <fullName evidence="4">Uncharacterized protein</fullName>
    </submittedName>
</protein>
<name>A0A8D2PJY2_ZOSLA</name>
<keyword evidence="5" id="KW-1185">Reference proteome</keyword>
<feature type="region of interest" description="Disordered" evidence="3">
    <location>
        <begin position="1"/>
        <end position="42"/>
    </location>
</feature>
<keyword evidence="2" id="KW-0819">tRNA processing</keyword>